<proteinExistence type="predicted"/>
<organism evidence="11 12">
    <name type="scientific">Morchella conica CCBAS932</name>
    <dbReference type="NCBI Taxonomy" id="1392247"/>
    <lineage>
        <taxon>Eukaryota</taxon>
        <taxon>Fungi</taxon>
        <taxon>Dikarya</taxon>
        <taxon>Ascomycota</taxon>
        <taxon>Pezizomycotina</taxon>
        <taxon>Pezizomycetes</taxon>
        <taxon>Pezizales</taxon>
        <taxon>Morchellaceae</taxon>
        <taxon>Morchella</taxon>
    </lineage>
</organism>
<feature type="domain" description="C2H2-type" evidence="10">
    <location>
        <begin position="301"/>
        <end position="331"/>
    </location>
</feature>
<dbReference type="EMBL" id="ML119110">
    <property type="protein sequence ID" value="RPB16095.1"/>
    <property type="molecule type" value="Genomic_DNA"/>
</dbReference>
<dbReference type="InterPro" id="IPR012337">
    <property type="entry name" value="RNaseH-like_sf"/>
</dbReference>
<dbReference type="GO" id="GO:0005634">
    <property type="term" value="C:nucleus"/>
    <property type="evidence" value="ECO:0007669"/>
    <property type="project" value="UniProtKB-SubCell"/>
</dbReference>
<protein>
    <recommendedName>
        <fullName evidence="10">C2H2-type domain-containing protein</fullName>
    </recommendedName>
</protein>
<feature type="region of interest" description="Disordered" evidence="9">
    <location>
        <begin position="520"/>
        <end position="644"/>
    </location>
</feature>
<evidence type="ECO:0000256" key="6">
    <source>
        <dbReference type="ARBA" id="ARBA00023242"/>
    </source>
</evidence>
<evidence type="ECO:0000256" key="9">
    <source>
        <dbReference type="SAM" id="MobiDB-lite"/>
    </source>
</evidence>
<dbReference type="InterPro" id="IPR013087">
    <property type="entry name" value="Znf_C2H2_type"/>
</dbReference>
<dbReference type="STRING" id="1392247.A0A3N4LDR9"/>
<feature type="coiled-coil region" evidence="8">
    <location>
        <begin position="744"/>
        <end position="800"/>
    </location>
</feature>
<keyword evidence="4 7" id="KW-0863">Zinc-finger</keyword>
<evidence type="ECO:0000259" key="10">
    <source>
        <dbReference type="PROSITE" id="PS50157"/>
    </source>
</evidence>
<sequence length="1350" mass="152573">MSFPCSHKSCHKIFRTQNAVDQHFFSFHNKAAYDATIKAAQKANEERRRQEMEEARIQLAMGNKTESQMDRIETLLRGPNQNLSFSEAVLQKNGYHEPPRLNGQPDPTLRFVAQNRASEMGPPSRVAPLTSSSHDKDRSSRRSSMLNTEVHRAGNYASPSTTTSEIPQYDYYENDPYFSYGSDPAVQKDRPEPLPCEDCSFLFRDQESLDYHISIKHQPPPCFVCHKPFPRDQSLDEHLETVPHECAYCHISLPSRKSGVVSHMWFSHPFVCRECGCSLPNSSALGRHMSMAHGSGGLCCQVCQPPCGRTFDTQEGLDGHIRSMLHGNSKAAGTRRSEYGGTAQWVSQDQARRRAREEKSSVPEGSRSSRRSRRSQGSIETREPSSLAVRHEEEEEEGPYMFRKSTFLPPVRHEEEGTVELGSPSRPAARHKFNPLITENPPQPPGTRRKRDLSVAGSSTGSTTHHTEVSSVSGRFPAVVSSDENRFRCNCGSNTCVMSCDGPHNTQTDITPTQQAILDSMSQQTRRSRATPVQPVQPVRRATPIQPLQPTRRATPIQPLQPTRRATPSQSVQLGQIIKSNQRDHPDKASHPDHPDHPDNPGYPGYPDYPDYPGQLLQPTKPVQQAQSARSKTPINSLKKQGSSTYPCWTCHPFCGNVFDTEEEKKAHIKSVSLKGKSSKRLDMNENYSEFLGTSGKHSELLGTNEKPPSPAIRRSRTLFLCESCDPACNQIFEVHEALTAHIEQKTHLEIQNLEEDIRSAEQTAQIRIEALEKKLEEMKEKHRLEIETMNTDLELMRERIFEIDTQILPSFACDLCKPFCGNIFDTEEAVEEHLDIVLDNAMDTRLKSFREKDAFDAKKAKFPMKCYTCTPPCGSTLDSSECLNQHLDLMIEKSQHLITRYSKQEFPCNKCDPPCGKFFDCKEDLEAHLVPAAETAEVVEDAGPQEAPKTDCESQTETFVDLESPKFHDKSMRDFQRILDARTVRQKQAEQSILDIVDQFSCDTCSPQCRRIFNTEEELQNHQNFIEEKNLRNATRPSPDRWSWLIIETPDAVETLLSMTQEQDVLLENEYFEPPQKFGHQDQTKCINCHGVKSKLDLEENVICSYHTGRWEKDGDKTRPSCCKKRIKGCKVQDKHSFINTEGLEGPMLQLTPEPSSRHPKRKAVVLGCGVGVSTQATSELIQLIAIDFFTGEVLIDMIVRPRKQIADYRTRWTGVTEDMAQLAIAAGEFLDSFENARAELLKWIDSQTILIGHSLHMELWQLQLKHHLVIDLSLAMPHAGYKPLRKSKGKNLKAILQNFLGEIIQDDDDGYDLLENLRGIRELIIRLSGGGTAVNADYEGEEEVAETS</sequence>
<keyword evidence="5" id="KW-0862">Zinc</keyword>
<feature type="compositionally biased region" description="Basic and acidic residues" evidence="9">
    <location>
        <begin position="581"/>
        <end position="599"/>
    </location>
</feature>
<evidence type="ECO:0000256" key="2">
    <source>
        <dbReference type="ARBA" id="ARBA00022723"/>
    </source>
</evidence>
<feature type="compositionally biased region" description="Polar residues" evidence="9">
    <location>
        <begin position="558"/>
        <end position="580"/>
    </location>
</feature>
<dbReference type="SMART" id="SM00479">
    <property type="entry name" value="EXOIII"/>
    <property type="match status" value="1"/>
</dbReference>
<dbReference type="Proteomes" id="UP000277580">
    <property type="component" value="Unassembled WGS sequence"/>
</dbReference>
<accession>A0A3N4LDR9</accession>
<feature type="region of interest" description="Disordered" evidence="9">
    <location>
        <begin position="328"/>
        <end position="470"/>
    </location>
</feature>
<gene>
    <name evidence="11" type="ORF">P167DRAFT_532574</name>
</gene>
<dbReference type="InParanoid" id="A0A3N4LDR9"/>
<dbReference type="PROSITE" id="PS00028">
    <property type="entry name" value="ZINC_FINGER_C2H2_1"/>
    <property type="match status" value="6"/>
</dbReference>
<dbReference type="OrthoDB" id="16516at2759"/>
<feature type="compositionally biased region" description="Basic and acidic residues" evidence="9">
    <location>
        <begin position="350"/>
        <end position="361"/>
    </location>
</feature>
<feature type="region of interest" description="Disordered" evidence="9">
    <location>
        <begin position="117"/>
        <end position="168"/>
    </location>
</feature>
<keyword evidence="12" id="KW-1185">Reference proteome</keyword>
<evidence type="ECO:0000256" key="5">
    <source>
        <dbReference type="ARBA" id="ARBA00022833"/>
    </source>
</evidence>
<keyword evidence="2" id="KW-0479">Metal-binding</keyword>
<comment type="subcellular location">
    <subcellularLocation>
        <location evidence="1">Nucleus</location>
    </subcellularLocation>
</comment>
<evidence type="ECO:0000256" key="4">
    <source>
        <dbReference type="ARBA" id="ARBA00022771"/>
    </source>
</evidence>
<dbReference type="InterPro" id="IPR050888">
    <property type="entry name" value="ZnF_C2H2-type_TF"/>
</dbReference>
<feature type="domain" description="C2H2-type" evidence="10">
    <location>
        <begin position="270"/>
        <end position="293"/>
    </location>
</feature>
<dbReference type="SUPFAM" id="SSF53098">
    <property type="entry name" value="Ribonuclease H-like"/>
    <property type="match status" value="1"/>
</dbReference>
<dbReference type="SMART" id="SM00355">
    <property type="entry name" value="ZnF_C2H2"/>
    <property type="match status" value="7"/>
</dbReference>
<feature type="compositionally biased region" description="Low complexity" evidence="9">
    <location>
        <begin position="454"/>
        <end position="470"/>
    </location>
</feature>
<feature type="coiled-coil region" evidence="8">
    <location>
        <begin position="33"/>
        <end position="60"/>
    </location>
</feature>
<keyword evidence="3" id="KW-0677">Repeat</keyword>
<evidence type="ECO:0000256" key="7">
    <source>
        <dbReference type="PROSITE-ProRule" id="PRU00042"/>
    </source>
</evidence>
<reference evidence="11 12" key="1">
    <citation type="journal article" date="2018" name="Nat. Ecol. Evol.">
        <title>Pezizomycetes genomes reveal the molecular basis of ectomycorrhizal truffle lifestyle.</title>
        <authorList>
            <person name="Murat C."/>
            <person name="Payen T."/>
            <person name="Noel B."/>
            <person name="Kuo A."/>
            <person name="Morin E."/>
            <person name="Chen J."/>
            <person name="Kohler A."/>
            <person name="Krizsan K."/>
            <person name="Balestrini R."/>
            <person name="Da Silva C."/>
            <person name="Montanini B."/>
            <person name="Hainaut M."/>
            <person name="Levati E."/>
            <person name="Barry K.W."/>
            <person name="Belfiori B."/>
            <person name="Cichocki N."/>
            <person name="Clum A."/>
            <person name="Dockter R.B."/>
            <person name="Fauchery L."/>
            <person name="Guy J."/>
            <person name="Iotti M."/>
            <person name="Le Tacon F."/>
            <person name="Lindquist E.A."/>
            <person name="Lipzen A."/>
            <person name="Malagnac F."/>
            <person name="Mello A."/>
            <person name="Molinier V."/>
            <person name="Miyauchi S."/>
            <person name="Poulain J."/>
            <person name="Riccioni C."/>
            <person name="Rubini A."/>
            <person name="Sitrit Y."/>
            <person name="Splivallo R."/>
            <person name="Traeger S."/>
            <person name="Wang M."/>
            <person name="Zifcakova L."/>
            <person name="Wipf D."/>
            <person name="Zambonelli A."/>
            <person name="Paolocci F."/>
            <person name="Nowrousian M."/>
            <person name="Ottonello S."/>
            <person name="Baldrian P."/>
            <person name="Spatafora J.W."/>
            <person name="Henrissat B."/>
            <person name="Nagy L.G."/>
            <person name="Aury J.M."/>
            <person name="Wincker P."/>
            <person name="Grigoriev I.V."/>
            <person name="Bonfante P."/>
            <person name="Martin F.M."/>
        </authorList>
    </citation>
    <scope>NUCLEOTIDE SEQUENCE [LARGE SCALE GENOMIC DNA]</scope>
    <source>
        <strain evidence="11 12">CCBAS932</strain>
    </source>
</reference>
<dbReference type="GO" id="GO:0008270">
    <property type="term" value="F:zinc ion binding"/>
    <property type="evidence" value="ECO:0007669"/>
    <property type="project" value="UniProtKB-KW"/>
</dbReference>
<keyword evidence="8" id="KW-0175">Coiled coil</keyword>
<evidence type="ECO:0000313" key="12">
    <source>
        <dbReference type="Proteomes" id="UP000277580"/>
    </source>
</evidence>
<name>A0A3N4LDR9_9PEZI</name>
<feature type="domain" description="C2H2-type" evidence="10">
    <location>
        <begin position="1001"/>
        <end position="1038"/>
    </location>
</feature>
<dbReference type="PANTHER" id="PTHR24406">
    <property type="entry name" value="TRANSCRIPTIONAL REPRESSOR CTCFL-RELATED"/>
    <property type="match status" value="1"/>
</dbReference>
<dbReference type="PROSITE" id="PS50157">
    <property type="entry name" value="ZINC_FINGER_C2H2_2"/>
    <property type="match status" value="3"/>
</dbReference>
<dbReference type="GO" id="GO:0003676">
    <property type="term" value="F:nucleic acid binding"/>
    <property type="evidence" value="ECO:0007669"/>
    <property type="project" value="InterPro"/>
</dbReference>
<keyword evidence="6" id="KW-0539">Nucleus</keyword>
<evidence type="ECO:0000256" key="8">
    <source>
        <dbReference type="SAM" id="Coils"/>
    </source>
</evidence>
<evidence type="ECO:0000313" key="11">
    <source>
        <dbReference type="EMBL" id="RPB16095.1"/>
    </source>
</evidence>
<dbReference type="InterPro" id="IPR036397">
    <property type="entry name" value="RNaseH_sf"/>
</dbReference>
<feature type="compositionally biased region" description="Polar residues" evidence="9">
    <location>
        <begin position="617"/>
        <end position="644"/>
    </location>
</feature>
<feature type="compositionally biased region" description="Polar residues" evidence="9">
    <location>
        <begin position="157"/>
        <end position="166"/>
    </location>
</feature>
<evidence type="ECO:0000256" key="1">
    <source>
        <dbReference type="ARBA" id="ARBA00004123"/>
    </source>
</evidence>
<evidence type="ECO:0000256" key="3">
    <source>
        <dbReference type="ARBA" id="ARBA00022737"/>
    </source>
</evidence>
<dbReference type="InterPro" id="IPR013520">
    <property type="entry name" value="Ribonucl_H"/>
</dbReference>
<dbReference type="Gene3D" id="3.30.420.10">
    <property type="entry name" value="Ribonuclease H-like superfamily/Ribonuclease H"/>
    <property type="match status" value="1"/>
</dbReference>
<feature type="compositionally biased region" description="Low complexity" evidence="9">
    <location>
        <begin position="600"/>
        <end position="614"/>
    </location>
</feature>
<dbReference type="Gene3D" id="3.30.160.60">
    <property type="entry name" value="Classic Zinc Finger"/>
    <property type="match status" value="2"/>
</dbReference>